<dbReference type="Gene3D" id="2.40.70.10">
    <property type="entry name" value="Acid Proteases"/>
    <property type="match status" value="1"/>
</dbReference>
<dbReference type="InterPro" id="IPR021109">
    <property type="entry name" value="Peptidase_aspartic_dom_sf"/>
</dbReference>
<sequence length="181" mass="20008">MCREQSRTSPGTVTPRNTVIKHDRSILAAEGSIAQGGGSLCASLRPSVQRDEIALKEHFRSYKKEEEILSLPYNVKSIGQVDRVTVTLGHMSLDCSAAVIDDKERNFSLGLQALRSLKCVINLEKNHLEVGRADREVVPFIASRSAAKEECSLDAYEDGIKDNPHFSHPPCRRLPAEPVMP</sequence>
<organism evidence="1 2">
    <name type="scientific">Ranitomeya imitator</name>
    <name type="common">mimic poison frog</name>
    <dbReference type="NCBI Taxonomy" id="111125"/>
    <lineage>
        <taxon>Eukaryota</taxon>
        <taxon>Metazoa</taxon>
        <taxon>Chordata</taxon>
        <taxon>Craniata</taxon>
        <taxon>Vertebrata</taxon>
        <taxon>Euteleostomi</taxon>
        <taxon>Amphibia</taxon>
        <taxon>Batrachia</taxon>
        <taxon>Anura</taxon>
        <taxon>Neobatrachia</taxon>
        <taxon>Hyloidea</taxon>
        <taxon>Dendrobatidae</taxon>
        <taxon>Dendrobatinae</taxon>
        <taxon>Ranitomeya</taxon>
    </lineage>
</organism>
<dbReference type="PANTHER" id="PTHR12917:SF16">
    <property type="entry name" value="NUCLEAR RECEPTOR-INTERACTING PROTEIN 3"/>
    <property type="match status" value="1"/>
</dbReference>
<dbReference type="EMBL" id="CAUEEQ010000314">
    <property type="protein sequence ID" value="CAJ0916420.1"/>
    <property type="molecule type" value="Genomic_DNA"/>
</dbReference>
<reference evidence="1" key="1">
    <citation type="submission" date="2023-07" db="EMBL/GenBank/DDBJ databases">
        <authorList>
            <person name="Stuckert A."/>
        </authorList>
    </citation>
    <scope>NUCLEOTIDE SEQUENCE</scope>
</reference>
<proteinExistence type="predicted"/>
<name>A0ABN9KRD1_9NEOB</name>
<dbReference type="Proteomes" id="UP001176940">
    <property type="component" value="Unassembled WGS sequence"/>
</dbReference>
<keyword evidence="2" id="KW-1185">Reference proteome</keyword>
<evidence type="ECO:0000313" key="2">
    <source>
        <dbReference type="Proteomes" id="UP001176940"/>
    </source>
</evidence>
<comment type="caution">
    <text evidence="1">The sequence shown here is derived from an EMBL/GenBank/DDBJ whole genome shotgun (WGS) entry which is preliminary data.</text>
</comment>
<evidence type="ECO:0008006" key="3">
    <source>
        <dbReference type="Google" id="ProtNLM"/>
    </source>
</evidence>
<evidence type="ECO:0000313" key="1">
    <source>
        <dbReference type="EMBL" id="CAJ0916420.1"/>
    </source>
</evidence>
<protein>
    <recommendedName>
        <fullName evidence="3">Nuclear receptor-interacting protein 3</fullName>
    </recommendedName>
</protein>
<accession>A0ABN9KRD1</accession>
<dbReference type="PANTHER" id="PTHR12917">
    <property type="entry name" value="ASPARTYL PROTEASE DDI-RELATED"/>
    <property type="match status" value="1"/>
</dbReference>
<gene>
    <name evidence="1" type="ORF">RIMI_LOCUS280829</name>
</gene>